<dbReference type="RefSeq" id="XP_052759580.1">
    <property type="nucleotide sequence ID" value="XM_052903620.1"/>
</dbReference>
<name>A0A6J1WV12_GALME</name>
<dbReference type="InParanoid" id="A0A6J1WV12"/>
<organism evidence="1 2">
    <name type="scientific">Galleria mellonella</name>
    <name type="common">Greater wax moth</name>
    <dbReference type="NCBI Taxonomy" id="7137"/>
    <lineage>
        <taxon>Eukaryota</taxon>
        <taxon>Metazoa</taxon>
        <taxon>Ecdysozoa</taxon>
        <taxon>Arthropoda</taxon>
        <taxon>Hexapoda</taxon>
        <taxon>Insecta</taxon>
        <taxon>Pterygota</taxon>
        <taxon>Neoptera</taxon>
        <taxon>Endopterygota</taxon>
        <taxon>Lepidoptera</taxon>
        <taxon>Glossata</taxon>
        <taxon>Ditrysia</taxon>
        <taxon>Pyraloidea</taxon>
        <taxon>Pyralidae</taxon>
        <taxon>Galleriinae</taxon>
        <taxon>Galleria</taxon>
    </lineage>
</organism>
<dbReference type="AlphaFoldDB" id="A0A6J1WV12"/>
<protein>
    <submittedName>
        <fullName evidence="2">Uncharacterized protein LOC113519066</fullName>
    </submittedName>
    <submittedName>
        <fullName evidence="3">Uncharacterized protein LOC128202632</fullName>
    </submittedName>
</protein>
<evidence type="ECO:0000313" key="2">
    <source>
        <dbReference type="RefSeq" id="XP_026759913.3"/>
    </source>
</evidence>
<keyword evidence="1" id="KW-1185">Reference proteome</keyword>
<evidence type="ECO:0000313" key="3">
    <source>
        <dbReference type="RefSeq" id="XP_052759580.1"/>
    </source>
</evidence>
<dbReference type="Proteomes" id="UP001652740">
    <property type="component" value="Unplaced"/>
</dbReference>
<sequence length="243" mass="27957">MIIRQQLDFYRNNHGVSTSRTLFTSELGSNMETEDNFVVTVVDLYKEKKWREIVDRCHDHPERNKLLWVFPSEANLRFLTECLVELGCNGVLSIGCGSGLLEWILSEATGFRVSGVEVDGAWWQCKYAPPTFIPLLLTSSKLDKNVMNLLLRGDTTALLFCYFNNRDAFNEYLKYFSGRVLIIIGPGDGKGVHTDPKPFGDVTDDWILYKWEEVRNSKDYIAVYCKNNQAKDVEMIYKKKVNV</sequence>
<proteinExistence type="predicted"/>
<reference evidence="2 3" key="1">
    <citation type="submission" date="2025-05" db="UniProtKB">
        <authorList>
            <consortium name="RefSeq"/>
        </authorList>
    </citation>
    <scope>IDENTIFICATION</scope>
    <source>
        <tissue evidence="2 3">Whole larvae</tissue>
    </source>
</reference>
<dbReference type="KEGG" id="gmw:113519066"/>
<evidence type="ECO:0000313" key="1">
    <source>
        <dbReference type="Proteomes" id="UP001652740"/>
    </source>
</evidence>
<accession>A0A6J1WV12</accession>
<dbReference type="RefSeq" id="XP_026759913.3">
    <property type="nucleotide sequence ID" value="XM_026904112.3"/>
</dbReference>
<gene>
    <name evidence="2" type="primary">LOC113519066</name>
    <name evidence="3" type="synonym">LOC128202632</name>
</gene>
<dbReference type="GeneID" id="113519066"/>